<dbReference type="InterPro" id="IPR038572">
    <property type="entry name" value="Stomagen_C_sf"/>
</dbReference>
<dbReference type="PANTHER" id="PTHR37239">
    <property type="entry name" value="EPIDERMAL PATTERNING FACTOR-LIKE PROTEIN 9"/>
    <property type="match status" value="1"/>
</dbReference>
<reference evidence="3" key="1">
    <citation type="journal article" date="2021" name="Nat. Commun.">
        <title>Genomic analyses provide insights into spinach domestication and the genetic basis of agronomic traits.</title>
        <authorList>
            <person name="Cai X."/>
            <person name="Sun X."/>
            <person name="Xu C."/>
            <person name="Sun H."/>
            <person name="Wang X."/>
            <person name="Ge C."/>
            <person name="Zhang Z."/>
            <person name="Wang Q."/>
            <person name="Fei Z."/>
            <person name="Jiao C."/>
            <person name="Wang Q."/>
        </authorList>
    </citation>
    <scope>NUCLEOTIDE SEQUENCE [LARGE SCALE GENOMIC DNA]</scope>
    <source>
        <strain evidence="3">cv. Varoflay</strain>
    </source>
</reference>
<reference evidence="4" key="2">
    <citation type="submission" date="2025-08" db="UniProtKB">
        <authorList>
            <consortium name="RefSeq"/>
        </authorList>
    </citation>
    <scope>IDENTIFICATION</scope>
    <source>
        <tissue evidence="4">Leaf</tissue>
    </source>
</reference>
<feature type="transmembrane region" description="Helical" evidence="1">
    <location>
        <begin position="12"/>
        <end position="32"/>
    </location>
</feature>
<dbReference type="GO" id="GO:2000123">
    <property type="term" value="P:positive regulation of stomatal complex development"/>
    <property type="evidence" value="ECO:0007669"/>
    <property type="project" value="InterPro"/>
</dbReference>
<accession>A0A9R0IR56</accession>
<dbReference type="RefSeq" id="XP_021854054.1">
    <property type="nucleotide sequence ID" value="XM_021998362.2"/>
</dbReference>
<dbReference type="Pfam" id="PF16851">
    <property type="entry name" value="Stomagen"/>
    <property type="match status" value="1"/>
</dbReference>
<name>A0A9R0IR56_SPIOL</name>
<dbReference type="OrthoDB" id="1893550at2759"/>
<keyword evidence="1" id="KW-1133">Transmembrane helix</keyword>
<dbReference type="Proteomes" id="UP000813463">
    <property type="component" value="Chromosome 5"/>
</dbReference>
<evidence type="ECO:0000313" key="4">
    <source>
        <dbReference type="RefSeq" id="XP_021854054.1"/>
    </source>
</evidence>
<sequence length="114" mass="12465">MAGTVLVGEQANVVVSVFMTVFIASLLVNSVIASHSTSSESQLVASNLLLSARKLHFQGSHDQNARRMLIGSTAPTCTYNECRGCKYRCRAEQIPVDGNDPLNSAYRYKCVCHR</sequence>
<proteinExistence type="predicted"/>
<keyword evidence="1" id="KW-0472">Membrane</keyword>
<evidence type="ECO:0000256" key="1">
    <source>
        <dbReference type="SAM" id="Phobius"/>
    </source>
</evidence>
<evidence type="ECO:0000313" key="3">
    <source>
        <dbReference type="Proteomes" id="UP000813463"/>
    </source>
</evidence>
<evidence type="ECO:0000259" key="2">
    <source>
        <dbReference type="Pfam" id="PF16851"/>
    </source>
</evidence>
<gene>
    <name evidence="4" type="primary">LOC110793489</name>
</gene>
<feature type="domain" description="Stomagen C-terminal" evidence="2">
    <location>
        <begin position="64"/>
        <end position="113"/>
    </location>
</feature>
<dbReference type="InterPro" id="IPR044858">
    <property type="entry name" value="Stomagen_C"/>
</dbReference>
<keyword evidence="3" id="KW-1185">Reference proteome</keyword>
<keyword evidence="1" id="KW-0812">Transmembrane</keyword>
<dbReference type="Gene3D" id="2.20.25.390">
    <property type="entry name" value="Stomagen"/>
    <property type="match status" value="1"/>
</dbReference>
<dbReference type="KEGG" id="soe:110793489"/>
<dbReference type="CDD" id="cd22743">
    <property type="entry name" value="stomagen-like"/>
    <property type="match status" value="1"/>
</dbReference>
<dbReference type="GeneID" id="110793489"/>
<protein>
    <submittedName>
        <fullName evidence="4">EPIDERMAL PATTERNING FACTOR-like protein 9</fullName>
    </submittedName>
</protein>
<organism evidence="3 4">
    <name type="scientific">Spinacia oleracea</name>
    <name type="common">Spinach</name>
    <dbReference type="NCBI Taxonomy" id="3562"/>
    <lineage>
        <taxon>Eukaryota</taxon>
        <taxon>Viridiplantae</taxon>
        <taxon>Streptophyta</taxon>
        <taxon>Embryophyta</taxon>
        <taxon>Tracheophyta</taxon>
        <taxon>Spermatophyta</taxon>
        <taxon>Magnoliopsida</taxon>
        <taxon>eudicotyledons</taxon>
        <taxon>Gunneridae</taxon>
        <taxon>Pentapetalae</taxon>
        <taxon>Caryophyllales</taxon>
        <taxon>Chenopodiaceae</taxon>
        <taxon>Chenopodioideae</taxon>
        <taxon>Anserineae</taxon>
        <taxon>Spinacia</taxon>
    </lineage>
</organism>
<dbReference type="InterPro" id="IPR031753">
    <property type="entry name" value="Stomagen"/>
</dbReference>
<dbReference type="AlphaFoldDB" id="A0A9R0IR56"/>
<dbReference type="PANTHER" id="PTHR37239:SF1">
    <property type="entry name" value="EPIDERMAL PATTERNING FACTOR-LIKE PROTEIN 9"/>
    <property type="match status" value="1"/>
</dbReference>